<feature type="region of interest" description="Disordered" evidence="2">
    <location>
        <begin position="354"/>
        <end position="378"/>
    </location>
</feature>
<feature type="compositionally biased region" description="Basic and acidic residues" evidence="2">
    <location>
        <begin position="241"/>
        <end position="254"/>
    </location>
</feature>
<dbReference type="PANTHER" id="PTHR48054">
    <property type="entry name" value="RECEPTOR KINASE-LIKE PROTEIN XA21"/>
    <property type="match status" value="1"/>
</dbReference>
<organism evidence="3">
    <name type="scientific">Grammatophora oceanica</name>
    <dbReference type="NCBI Taxonomy" id="210454"/>
    <lineage>
        <taxon>Eukaryota</taxon>
        <taxon>Sar</taxon>
        <taxon>Stramenopiles</taxon>
        <taxon>Ochrophyta</taxon>
        <taxon>Bacillariophyta</taxon>
        <taxon>Fragilariophyceae</taxon>
        <taxon>Fragilariophycidae</taxon>
        <taxon>Rhabdonematales</taxon>
        <taxon>Grammatophoraceae</taxon>
        <taxon>Grammatophora</taxon>
    </lineage>
</organism>
<dbReference type="Pfam" id="PF00560">
    <property type="entry name" value="LRR_1"/>
    <property type="match status" value="1"/>
</dbReference>
<dbReference type="InterPro" id="IPR052592">
    <property type="entry name" value="LRR-RLK"/>
</dbReference>
<dbReference type="InterPro" id="IPR032675">
    <property type="entry name" value="LRR_dom_sf"/>
</dbReference>
<evidence type="ECO:0000256" key="1">
    <source>
        <dbReference type="ARBA" id="ARBA00022737"/>
    </source>
</evidence>
<dbReference type="EMBL" id="HBGK01041649">
    <property type="protein sequence ID" value="CAD9301143.1"/>
    <property type="molecule type" value="Transcribed_RNA"/>
</dbReference>
<feature type="compositionally biased region" description="Basic and acidic residues" evidence="2">
    <location>
        <begin position="405"/>
        <end position="418"/>
    </location>
</feature>
<name>A0A7S1VKF4_9STRA</name>
<feature type="compositionally biased region" description="Polar residues" evidence="2">
    <location>
        <begin position="591"/>
        <end position="613"/>
    </location>
</feature>
<feature type="region of interest" description="Disordered" evidence="2">
    <location>
        <begin position="1"/>
        <end position="285"/>
    </location>
</feature>
<dbReference type="SUPFAM" id="SSF52058">
    <property type="entry name" value="L domain-like"/>
    <property type="match status" value="1"/>
</dbReference>
<feature type="compositionally biased region" description="Basic and acidic residues" evidence="2">
    <location>
        <begin position="161"/>
        <end position="179"/>
    </location>
</feature>
<feature type="compositionally biased region" description="Basic and acidic residues" evidence="2">
    <location>
        <begin position="264"/>
        <end position="277"/>
    </location>
</feature>
<feature type="compositionally biased region" description="Basic and acidic residues" evidence="2">
    <location>
        <begin position="187"/>
        <end position="203"/>
    </location>
</feature>
<reference evidence="3" key="1">
    <citation type="submission" date="2021-01" db="EMBL/GenBank/DDBJ databases">
        <authorList>
            <person name="Corre E."/>
            <person name="Pelletier E."/>
            <person name="Niang G."/>
            <person name="Scheremetjew M."/>
            <person name="Finn R."/>
            <person name="Kale V."/>
            <person name="Holt S."/>
            <person name="Cochrane G."/>
            <person name="Meng A."/>
            <person name="Brown T."/>
            <person name="Cohen L."/>
        </authorList>
    </citation>
    <scope>NUCLEOTIDE SEQUENCE</scope>
    <source>
        <strain evidence="3">CCMP 410</strain>
    </source>
</reference>
<dbReference type="AlphaFoldDB" id="A0A7S1VKF4"/>
<dbReference type="PANTHER" id="PTHR48054:SF82">
    <property type="entry name" value="LRR RECEPTOR-LIKE SERINE_THREONINE-PROTEIN KINASE FLS2"/>
    <property type="match status" value="1"/>
</dbReference>
<proteinExistence type="predicted"/>
<sequence length="1114" mass="120478">MREFDNPGGGGKAAARASPPVVEAPKPKRETYEERFARKLLEDEASRQRVGAFSTSSSSDQQRKGGPRMSPPVDAPKPGNGGASQSYEDRMARKMAADVDSKRVGAYSSQSSEDPSNLKQQPRLAPRVEAPNPHLESLEERMNKKMAEDAESRRVGAYRSSSEDPANRKQPRIADHRDAPNPNGDSLEERMARKMAADADTRVGAHRSSSSADPANRKQPRVAEHIEAPIPNGNSESLQVRMERKMAADADARVGAHRSSSADPADRKQPRIAEHVDAPNPNGTNSMEDRMARKMAADAATSHRVGARYTSSYTDPALRKEAPRLAAGLEPPAPANASYDERMERKMHASLNSIGGPAQRRWSGPSFAPTVDSNHPQDAWDRKVTADFASQSEYNSNENSYHSRMSMDDHIQRQVGRDQRRRGSRGLRGSSQFGTSPNPGEYLLDMPSEGSLDVPRDIGLGGGFRTVSRNSSRSALTSSAPPTPTSRAGIPPGGFHSAGPNGHRLRPPDSVSKSAPPRISGGPTPGAYQMDGRAIGALPSWGRNFRRQLSNRFQRRRPSRTGQSRREFEPSLPTLDHSGPGDSHVPPELRGSSSEFHNSSNIPPELRGSSSNIPPELRGSSAMGMGMSLTDLPNGFMHDQELDGRQESYIQDDDVDVLEPPKEGGCSRTTWIILGIIMLLLAIGGGVGAGIALSGGGGSEGGPTPSPTVATDPEVVGPPSAAPSFVSCNEEQSDSFPILVTSCACEGEMQWGEDAVPPFLDMCLQLTAELESVIPPQYMKCEFEGEEACSDINALAFSWLANDTMVTGITQANRLTNRLYLAHLFLTWSEGQPSRWGVNSWLTPSNECNWIGVTCDENSDIVELELRDILLEGTGDKDLGWAPTLWEMKKLQKLVMLETGLNAPSIPNSISGLSSLEQLTIIPHRIGRNLPNALFRLTNLKILELVGESDADNENRLEGVLPTAIENLAQLEQLVLQNTLIGGPIPTQLGSLTQLKELTLMNSSFNGSIPTTIGKISTLELLYLGRNNLDGTIPTELASLPALAKVDLYENNLSGEIPQPIGNGTLYCFEARGNAVEGTLDSEFCSANPTVYVPREVKCDCCRASNSENTACLN</sequence>
<feature type="compositionally biased region" description="Basic and acidic residues" evidence="2">
    <location>
        <begin position="136"/>
        <end position="154"/>
    </location>
</feature>
<feature type="compositionally biased region" description="Low complexity" evidence="2">
    <location>
        <begin position="468"/>
        <end position="488"/>
    </location>
</feature>
<evidence type="ECO:0000256" key="2">
    <source>
        <dbReference type="SAM" id="MobiDB-lite"/>
    </source>
</evidence>
<feature type="region of interest" description="Disordered" evidence="2">
    <location>
        <begin position="391"/>
        <end position="532"/>
    </location>
</feature>
<protein>
    <recommendedName>
        <fullName evidence="4">Leucine-rich repeat-containing N-terminal plant-type domain-containing protein</fullName>
    </recommendedName>
</protein>
<dbReference type="Gene3D" id="3.80.10.10">
    <property type="entry name" value="Ribonuclease Inhibitor"/>
    <property type="match status" value="1"/>
</dbReference>
<feature type="region of interest" description="Disordered" evidence="2">
    <location>
        <begin position="549"/>
        <end position="639"/>
    </location>
</feature>
<feature type="compositionally biased region" description="Basic and acidic residues" evidence="2">
    <location>
        <begin position="25"/>
        <end position="47"/>
    </location>
</feature>
<dbReference type="InterPro" id="IPR001611">
    <property type="entry name" value="Leu-rich_rpt"/>
</dbReference>
<evidence type="ECO:0000313" key="3">
    <source>
        <dbReference type="EMBL" id="CAD9301143.1"/>
    </source>
</evidence>
<gene>
    <name evidence="3" type="ORF">GOCE00092_LOCUS21784</name>
</gene>
<feature type="compositionally biased region" description="Basic and acidic residues" evidence="2">
    <location>
        <begin position="87"/>
        <end position="103"/>
    </location>
</feature>
<dbReference type="FunFam" id="3.80.10.10:FF:000383">
    <property type="entry name" value="Leucine-rich repeat receptor protein kinase EMS1"/>
    <property type="match status" value="1"/>
</dbReference>
<accession>A0A7S1VKF4</accession>
<keyword evidence="1" id="KW-0677">Repeat</keyword>
<evidence type="ECO:0008006" key="4">
    <source>
        <dbReference type="Google" id="ProtNLM"/>
    </source>
</evidence>
<feature type="compositionally biased region" description="Polar residues" evidence="2">
    <location>
        <begin position="107"/>
        <end position="120"/>
    </location>
</feature>